<dbReference type="EMBL" id="KI912109">
    <property type="protein sequence ID" value="ETS87526.1"/>
    <property type="molecule type" value="Genomic_DNA"/>
</dbReference>
<dbReference type="PANTHER" id="PTHR35391">
    <property type="entry name" value="C2H2-TYPE DOMAIN-CONTAINING PROTEIN-RELATED"/>
    <property type="match status" value="1"/>
</dbReference>
<protein>
    <recommendedName>
        <fullName evidence="3">C2H2-type domain-containing protein</fullName>
    </recommendedName>
</protein>
<feature type="compositionally biased region" description="Basic and acidic residues" evidence="2">
    <location>
        <begin position="696"/>
        <end position="705"/>
    </location>
</feature>
<feature type="region of interest" description="Disordered" evidence="2">
    <location>
        <begin position="525"/>
        <end position="547"/>
    </location>
</feature>
<accession>W3XQI2</accession>
<dbReference type="PANTHER" id="PTHR35391:SF3">
    <property type="entry name" value="FINGER DOMAIN PROTEIN, PUTATIVE (AFU_ORTHOLOGUE AFUA_8G04300)-RELATED"/>
    <property type="match status" value="1"/>
</dbReference>
<dbReference type="PROSITE" id="PS00028">
    <property type="entry name" value="ZINC_FINGER_C2H2_1"/>
    <property type="match status" value="2"/>
</dbReference>
<dbReference type="Proteomes" id="UP000030651">
    <property type="component" value="Unassembled WGS sequence"/>
</dbReference>
<proteinExistence type="predicted"/>
<dbReference type="GO" id="GO:0008270">
    <property type="term" value="F:zinc ion binding"/>
    <property type="evidence" value="ECO:0007669"/>
    <property type="project" value="UniProtKB-KW"/>
</dbReference>
<feature type="region of interest" description="Disordered" evidence="2">
    <location>
        <begin position="1064"/>
        <end position="1091"/>
    </location>
</feature>
<reference evidence="5" key="1">
    <citation type="journal article" date="2015" name="BMC Genomics">
        <title>Genomic and transcriptomic analysis of the endophytic fungus Pestalotiopsis fici reveals its lifestyle and high potential for synthesis of natural products.</title>
        <authorList>
            <person name="Wang X."/>
            <person name="Zhang X."/>
            <person name="Liu L."/>
            <person name="Xiang M."/>
            <person name="Wang W."/>
            <person name="Sun X."/>
            <person name="Che Y."/>
            <person name="Guo L."/>
            <person name="Liu G."/>
            <person name="Guo L."/>
            <person name="Wang C."/>
            <person name="Yin W.B."/>
            <person name="Stadler M."/>
            <person name="Zhang X."/>
            <person name="Liu X."/>
        </authorList>
    </citation>
    <scope>NUCLEOTIDE SEQUENCE [LARGE SCALE GENOMIC DNA]</scope>
    <source>
        <strain evidence="5">W106-1 / CGMCC3.15140</strain>
    </source>
</reference>
<dbReference type="OMA" id="LGANCPC"/>
<dbReference type="STRING" id="1229662.W3XQI2"/>
<feature type="region of interest" description="Disordered" evidence="2">
    <location>
        <begin position="696"/>
        <end position="734"/>
    </location>
</feature>
<dbReference type="PROSITE" id="PS50157">
    <property type="entry name" value="ZINC_FINGER_C2H2_2"/>
    <property type="match status" value="1"/>
</dbReference>
<name>W3XQI2_PESFW</name>
<dbReference type="OrthoDB" id="5315052at2759"/>
<feature type="domain" description="C2H2-type" evidence="3">
    <location>
        <begin position="872"/>
        <end position="899"/>
    </location>
</feature>
<feature type="compositionally biased region" description="Basic and acidic residues" evidence="2">
    <location>
        <begin position="16"/>
        <end position="26"/>
    </location>
</feature>
<feature type="region of interest" description="Disordered" evidence="2">
    <location>
        <begin position="103"/>
        <end position="167"/>
    </location>
</feature>
<evidence type="ECO:0000259" key="3">
    <source>
        <dbReference type="PROSITE" id="PS50157"/>
    </source>
</evidence>
<dbReference type="KEGG" id="pfy:PFICI_01354"/>
<feature type="compositionally biased region" description="Polar residues" evidence="2">
    <location>
        <begin position="529"/>
        <end position="542"/>
    </location>
</feature>
<feature type="compositionally biased region" description="Polar residues" evidence="2">
    <location>
        <begin position="114"/>
        <end position="124"/>
    </location>
</feature>
<keyword evidence="1" id="KW-0479">Metal-binding</keyword>
<dbReference type="GeneID" id="19266367"/>
<feature type="compositionally biased region" description="Polar residues" evidence="2">
    <location>
        <begin position="148"/>
        <end position="167"/>
    </location>
</feature>
<dbReference type="AlphaFoldDB" id="W3XQI2"/>
<dbReference type="eggNOG" id="ENOG502QVRM">
    <property type="taxonomic scope" value="Eukaryota"/>
</dbReference>
<evidence type="ECO:0000313" key="4">
    <source>
        <dbReference type="EMBL" id="ETS87526.1"/>
    </source>
</evidence>
<dbReference type="SMART" id="SM00355">
    <property type="entry name" value="ZnF_C2H2"/>
    <property type="match status" value="3"/>
</dbReference>
<dbReference type="HOGENOM" id="CLU_005537_0_0_1"/>
<sequence length="1091" mass="120188">MSSAYSPYATVSPASLHDHKDDRELGPHYNDTGYTQNNHIAPTDHQQLLSPYSSHMRSNSASPSNTSLTPADSTTSLYVVASEFGESDWSNDDPFFGANFDIDRGTPSFLEEQSPFNSESQTSWKAPPTSDPSYGQPDAPSPQGPDSIASNTSVPHLTPDTNAEGWSNAESPALAAMSTTSPRVTVSVWGKENEQPLHAMERPLTSEASSPHQFRSLHEDALSVETLHGSAPSVSRDQQGGWLADSETGQRGLAPENRSAEETTSVNQLAATREVDAKSQLVESWVSNTADQAQPPIAENTTGQTATEDDNIPMGHWTVNTHKEDQVYYNGDFTNDQRGDGPSNGSGRIGLADLDLLPARNWENSPMVQPISDINSRRNQPETSAAAMAKFERMCHDNDSFVSYAATWGTRRRSMPSVVDTEGVISGNFFKKLALKGDGTSSRRPSLFKEISTLVRRPSQSVLKRKGTNGEEPISEDSSSSNRRESRDSLVPPARSGSWGIRSRQTPSLNTALVGMAAGAASIGSSTAHTRNGSMSATNTVPPRSPSFLQAKIPIMRPRSRTEAPKPPPYPNNLVGMLMKNGGPPVAQLAKSQMPHDADEDDEDDEAFEDLDIKTDFSKSEDITPTLDGFRQHILKLNPFLATSNQYLVDRIAHQMVVRYKNLQNQKIKHLRAAHSGHCNSGAFCVQREGMVRPLESKSGVRDTDPVSAQADSSDGDANPHEGTINTETFPTGIPMPPTSILPAEFECRICFSFRKFIKPSDWTKHVHEDVQPFTCTWDHCREPKMFKRKADWVRHENEGHRHLEWWTCDVDECKHTCYRRDNFLQHLVREHKFAEPKVKTKAAVKKSGQTDLTWQKVEECHAETPKQPQEESCSFCGKTFPSWKKLTVHLAKHMEQISLPVLRLVSTKDLNQDTIISPVQDPPPRSFPAPTTPVKIEEPVFTSQRPHAVSNPIDYNPHGNLGFQAMAQQNNLSHFYNQGQANPQFGGMGQAASSGLMMPQGPAGYPQTQYSVMPVTTGGQFGNAYVAMQNQAEPFPAFNNDALGLQYTNGQMPYDNMAPTVMPADQSSYHGSVSPYSRSPHPGNNGFYMQ</sequence>
<organism evidence="4 5">
    <name type="scientific">Pestalotiopsis fici (strain W106-1 / CGMCC3.15140)</name>
    <dbReference type="NCBI Taxonomy" id="1229662"/>
    <lineage>
        <taxon>Eukaryota</taxon>
        <taxon>Fungi</taxon>
        <taxon>Dikarya</taxon>
        <taxon>Ascomycota</taxon>
        <taxon>Pezizomycotina</taxon>
        <taxon>Sordariomycetes</taxon>
        <taxon>Xylariomycetidae</taxon>
        <taxon>Amphisphaeriales</taxon>
        <taxon>Sporocadaceae</taxon>
        <taxon>Pestalotiopsis</taxon>
    </lineage>
</organism>
<keyword evidence="1" id="KW-0863">Zinc-finger</keyword>
<dbReference type="InterPro" id="IPR013087">
    <property type="entry name" value="Znf_C2H2_type"/>
</dbReference>
<evidence type="ECO:0000256" key="2">
    <source>
        <dbReference type="SAM" id="MobiDB-lite"/>
    </source>
</evidence>
<keyword evidence="1" id="KW-0862">Zinc</keyword>
<feature type="compositionally biased region" description="Polar residues" evidence="2">
    <location>
        <begin position="1066"/>
        <end position="1078"/>
    </location>
</feature>
<dbReference type="InParanoid" id="W3XQI2"/>
<dbReference type="RefSeq" id="XP_007828126.1">
    <property type="nucleotide sequence ID" value="XM_007829935.1"/>
</dbReference>
<feature type="region of interest" description="Disordered" evidence="2">
    <location>
        <begin position="1"/>
        <end position="39"/>
    </location>
</feature>
<gene>
    <name evidence="4" type="ORF">PFICI_01354</name>
</gene>
<feature type="region of interest" description="Disordered" evidence="2">
    <location>
        <begin position="459"/>
        <end position="504"/>
    </location>
</feature>
<feature type="region of interest" description="Disordered" evidence="2">
    <location>
        <begin position="287"/>
        <end position="312"/>
    </location>
</feature>
<evidence type="ECO:0000256" key="1">
    <source>
        <dbReference type="PROSITE-ProRule" id="PRU00042"/>
    </source>
</evidence>
<keyword evidence="5" id="KW-1185">Reference proteome</keyword>
<evidence type="ECO:0000313" key="5">
    <source>
        <dbReference type="Proteomes" id="UP000030651"/>
    </source>
</evidence>
<feature type="region of interest" description="Disordered" evidence="2">
    <location>
        <begin position="227"/>
        <end position="272"/>
    </location>
</feature>